<name>A0ABV0YJE2_9TELE</name>
<accession>A0ABV0YJE2</accession>
<protein>
    <submittedName>
        <fullName evidence="1">Uncharacterized protein</fullName>
    </submittedName>
</protein>
<organism evidence="1 2">
    <name type="scientific">Ameca splendens</name>
    <dbReference type="NCBI Taxonomy" id="208324"/>
    <lineage>
        <taxon>Eukaryota</taxon>
        <taxon>Metazoa</taxon>
        <taxon>Chordata</taxon>
        <taxon>Craniata</taxon>
        <taxon>Vertebrata</taxon>
        <taxon>Euteleostomi</taxon>
        <taxon>Actinopterygii</taxon>
        <taxon>Neopterygii</taxon>
        <taxon>Teleostei</taxon>
        <taxon>Neoteleostei</taxon>
        <taxon>Acanthomorphata</taxon>
        <taxon>Ovalentaria</taxon>
        <taxon>Atherinomorphae</taxon>
        <taxon>Cyprinodontiformes</taxon>
        <taxon>Goodeidae</taxon>
        <taxon>Ameca</taxon>
    </lineage>
</organism>
<comment type="caution">
    <text evidence="1">The sequence shown here is derived from an EMBL/GenBank/DDBJ whole genome shotgun (WGS) entry which is preliminary data.</text>
</comment>
<reference evidence="1 2" key="1">
    <citation type="submission" date="2021-06" db="EMBL/GenBank/DDBJ databases">
        <authorList>
            <person name="Palmer J.M."/>
        </authorList>
    </citation>
    <scope>NUCLEOTIDE SEQUENCE [LARGE SCALE GENOMIC DNA]</scope>
    <source>
        <strain evidence="1 2">AS_MEX2019</strain>
        <tissue evidence="1">Muscle</tissue>
    </source>
</reference>
<proteinExistence type="predicted"/>
<evidence type="ECO:0000313" key="2">
    <source>
        <dbReference type="Proteomes" id="UP001469553"/>
    </source>
</evidence>
<evidence type="ECO:0000313" key="1">
    <source>
        <dbReference type="EMBL" id="MEQ2293809.1"/>
    </source>
</evidence>
<sequence>MNLTVVKSLETTCVVNWRYINKFNKTITNRTSEFCSHSFHSEIFHRDAHLVFPQRDFFLPNFWTLWKSDLIELKCRETLTVYLAEPRGLPAVEPAVPLPGPVEPQ</sequence>
<dbReference type="EMBL" id="JAHRIP010034475">
    <property type="protein sequence ID" value="MEQ2293809.1"/>
    <property type="molecule type" value="Genomic_DNA"/>
</dbReference>
<gene>
    <name evidence="1" type="ORF">AMECASPLE_037328</name>
</gene>
<keyword evidence="2" id="KW-1185">Reference proteome</keyword>
<dbReference type="Proteomes" id="UP001469553">
    <property type="component" value="Unassembled WGS sequence"/>
</dbReference>